<organism evidence="2">
    <name type="scientific">Vairimorpha ceranae (strain BRL01)</name>
    <name type="common">Microsporidian parasite</name>
    <name type="synonym">Nosema ceranae</name>
    <dbReference type="NCBI Taxonomy" id="578460"/>
    <lineage>
        <taxon>Eukaryota</taxon>
        <taxon>Fungi</taxon>
        <taxon>Fungi incertae sedis</taxon>
        <taxon>Microsporidia</taxon>
        <taxon>Nosematidae</taxon>
        <taxon>Vairimorpha</taxon>
    </lineage>
</organism>
<dbReference type="AlphaFoldDB" id="C4V936"/>
<protein>
    <submittedName>
        <fullName evidence="1">Uncharacterized protein</fullName>
    </submittedName>
</protein>
<gene>
    <name evidence="1" type="ORF">NCER_101044</name>
</gene>
<dbReference type="OrthoDB" id="2191709at2759"/>
<dbReference type="KEGG" id="nce:NCER_101044"/>
<dbReference type="VEuPathDB" id="MicrosporidiaDB:NCER_101044"/>
<reference evidence="2" key="1">
    <citation type="journal article" date="2009" name="PLoS Pathog.">
        <title>Genomic analyses of the microsporidian Nosema ceranae, an emergent pathogen of honey bees.</title>
        <authorList>
            <person name="Cornman R.S."/>
            <person name="Chen Y.P."/>
            <person name="Schatz M.C."/>
            <person name="Street C."/>
            <person name="Zhao Y."/>
            <person name="Desany B."/>
            <person name="Egholm M."/>
            <person name="Hutchison S."/>
            <person name="Pettis J.S."/>
            <person name="Lipkin W.I."/>
            <person name="Evans J.D."/>
        </authorList>
    </citation>
    <scope>NUCLEOTIDE SEQUENCE [LARGE SCALE GENOMIC DNA]</scope>
    <source>
        <strain evidence="2">BRL01</strain>
    </source>
</reference>
<dbReference type="InParanoid" id="C4V936"/>
<evidence type="ECO:0000313" key="2">
    <source>
        <dbReference type="Proteomes" id="UP000009082"/>
    </source>
</evidence>
<dbReference type="EMBL" id="ACOL01000082">
    <property type="protein sequence ID" value="EEQ82271.1"/>
    <property type="molecule type" value="Genomic_DNA"/>
</dbReference>
<sequence length="386" mass="45850">MNNETDLDVYLLSLIDSLIIDNQEVTKDFSDIFEAINNILAENSSLFYVVNNSKFLEKGFLLCLRCEESFNEALDFLLFNIDNIIFPDLFYTKKFIFFITEKLYEKIYDNYNPILDFIQKFILKHESIISLLYECGFFSLLNSIIDTKTCKIYNTIFANRICTFNSDKKDTKMNKDCFYELHRKQFDSEIIFNENNIINFKTFNPFVQGFTIHNKIYEGLEHSSLYNLIEYDINEMDWVINFKKNDYKDILNVEDVLQGCYDKKITFIRMARMYLSDTKEMKDRNFLKKLCKFLDDKDYLLRYEVLLILSQQEIVVNLNEKKIRAIFGMLEYNITECTKCSENGDNELSTEDGGECDGECTLLCILDMLYQIYLSHNKLYFIKLVI</sequence>
<name>C4V936_VAIC1</name>
<dbReference type="Proteomes" id="UP000009082">
    <property type="component" value="Unassembled WGS sequence"/>
</dbReference>
<dbReference type="OMA" id="IFANRIC"/>
<evidence type="ECO:0000313" key="1">
    <source>
        <dbReference type="EMBL" id="EEQ82271.1"/>
    </source>
</evidence>
<proteinExistence type="predicted"/>
<dbReference type="HOGENOM" id="CLU_715899_0_0_1"/>
<accession>C4V936</accession>